<dbReference type="EMBL" id="MHCS01000041">
    <property type="protein sequence ID" value="OGY25681.1"/>
    <property type="molecule type" value="Genomic_DNA"/>
</dbReference>
<dbReference type="InterPro" id="IPR028202">
    <property type="entry name" value="Reductase_C"/>
</dbReference>
<dbReference type="InterPro" id="IPR050260">
    <property type="entry name" value="FAD-bd_OxRdtase"/>
</dbReference>
<evidence type="ECO:0000259" key="4">
    <source>
        <dbReference type="Pfam" id="PF07992"/>
    </source>
</evidence>
<sequence length="418" mass="46029">MRQVDYLIIGGGVAGTSAAEFIRMHDSSGSITIITEEPELLYSRVMLPHYLRDQVPFEKLYVRKPQQYDENKIELLKNTRANKIDTQKKEVDLSNGEKISYEKLLIASGGKVNKLQVPGVELKGITYLRTIQDAQEIKELISKVNNGVVVGGGFIGIEYSQSFVKAGLSTTCIIREPYFWSSVVGENIGRVINRILEENGVKIISENEVGEFIGEGGLEEIKLKDGKKIPVGIVGIGIGIRMDLDHLEGSGIKTNKGVVTNEYLETETKDIWAAGDIAEFYDALFDKYRQMGNWSNAAAQGKVVGTNMVAGWGPPAGGGREKFVTVSAYTISIFDKTFTLLGEPVADNKTETIERGSVEEEKLGNIHLRNGVISGAALLNLPADRRPIEELIKNRIKIETSKEKLTDTSFSLNNLLSN</sequence>
<reference evidence="6 7" key="1">
    <citation type="journal article" date="2016" name="Nat. Commun.">
        <title>Thousands of microbial genomes shed light on interconnected biogeochemical processes in an aquifer system.</title>
        <authorList>
            <person name="Anantharaman K."/>
            <person name="Brown C.T."/>
            <person name="Hug L.A."/>
            <person name="Sharon I."/>
            <person name="Castelle C.J."/>
            <person name="Probst A.J."/>
            <person name="Thomas B.C."/>
            <person name="Singh A."/>
            <person name="Wilkins M.J."/>
            <person name="Karaoz U."/>
            <person name="Brodie E.L."/>
            <person name="Williams K.H."/>
            <person name="Hubbard S.S."/>
            <person name="Banfield J.F."/>
        </authorList>
    </citation>
    <scope>NUCLEOTIDE SEQUENCE [LARGE SCALE GENOMIC DNA]</scope>
</reference>
<dbReference type="InterPro" id="IPR023753">
    <property type="entry name" value="FAD/NAD-binding_dom"/>
</dbReference>
<dbReference type="GO" id="GO:0016491">
    <property type="term" value="F:oxidoreductase activity"/>
    <property type="evidence" value="ECO:0007669"/>
    <property type="project" value="InterPro"/>
</dbReference>
<dbReference type="InterPro" id="IPR036188">
    <property type="entry name" value="FAD/NAD-bd_sf"/>
</dbReference>
<keyword evidence="2" id="KW-0285">Flavoprotein</keyword>
<evidence type="ECO:0000313" key="7">
    <source>
        <dbReference type="Proteomes" id="UP000176389"/>
    </source>
</evidence>
<dbReference type="PANTHER" id="PTHR43429">
    <property type="entry name" value="PYRIDINE NUCLEOTIDE-DISULFIDE OXIDOREDUCTASE DOMAIN-CONTAINING"/>
    <property type="match status" value="1"/>
</dbReference>
<dbReference type="AlphaFoldDB" id="A0A1G1WDH3"/>
<evidence type="ECO:0000313" key="6">
    <source>
        <dbReference type="EMBL" id="OGY25681.1"/>
    </source>
</evidence>
<comment type="caution">
    <text evidence="6">The sequence shown here is derived from an EMBL/GenBank/DDBJ whole genome shotgun (WGS) entry which is preliminary data.</text>
</comment>
<evidence type="ECO:0000256" key="1">
    <source>
        <dbReference type="ARBA" id="ARBA00001974"/>
    </source>
</evidence>
<dbReference type="Gene3D" id="3.50.50.60">
    <property type="entry name" value="FAD/NAD(P)-binding domain"/>
    <property type="match status" value="2"/>
</dbReference>
<evidence type="ECO:0008006" key="8">
    <source>
        <dbReference type="Google" id="ProtNLM"/>
    </source>
</evidence>
<dbReference type="SUPFAM" id="SSF51905">
    <property type="entry name" value="FAD/NAD(P)-binding domain"/>
    <property type="match status" value="2"/>
</dbReference>
<name>A0A1G1WDH3_9BACT</name>
<protein>
    <recommendedName>
        <fullName evidence="8">FAD/NAD(P)-binding domain-containing protein</fullName>
    </recommendedName>
</protein>
<dbReference type="Proteomes" id="UP000176389">
    <property type="component" value="Unassembled WGS sequence"/>
</dbReference>
<proteinExistence type="predicted"/>
<feature type="domain" description="Reductase C-terminal" evidence="5">
    <location>
        <begin position="346"/>
        <end position="416"/>
    </location>
</feature>
<dbReference type="STRING" id="1802596.A2Z11_04490"/>
<dbReference type="SUPFAM" id="SSF55424">
    <property type="entry name" value="FAD/NAD-linked reductases, dimerisation (C-terminal) domain"/>
    <property type="match status" value="1"/>
</dbReference>
<dbReference type="Gene3D" id="3.30.390.30">
    <property type="match status" value="1"/>
</dbReference>
<evidence type="ECO:0000256" key="2">
    <source>
        <dbReference type="ARBA" id="ARBA00022630"/>
    </source>
</evidence>
<dbReference type="PANTHER" id="PTHR43429:SF3">
    <property type="entry name" value="NITRITE REDUCTASE [NAD(P)H]"/>
    <property type="match status" value="1"/>
</dbReference>
<keyword evidence="3" id="KW-0274">FAD</keyword>
<dbReference type="PRINTS" id="PR00411">
    <property type="entry name" value="PNDRDTASEI"/>
</dbReference>
<feature type="domain" description="FAD/NAD(P)-binding" evidence="4">
    <location>
        <begin position="5"/>
        <end position="301"/>
    </location>
</feature>
<evidence type="ECO:0000256" key="3">
    <source>
        <dbReference type="ARBA" id="ARBA00022827"/>
    </source>
</evidence>
<gene>
    <name evidence="6" type="ORF">A2Z11_04490</name>
</gene>
<dbReference type="Pfam" id="PF14759">
    <property type="entry name" value="Reductase_C"/>
    <property type="match status" value="1"/>
</dbReference>
<dbReference type="InterPro" id="IPR016156">
    <property type="entry name" value="FAD/NAD-linked_Rdtase_dimer_sf"/>
</dbReference>
<comment type="cofactor">
    <cofactor evidence="1">
        <name>FAD</name>
        <dbReference type="ChEBI" id="CHEBI:57692"/>
    </cofactor>
</comment>
<dbReference type="PRINTS" id="PR00368">
    <property type="entry name" value="FADPNR"/>
</dbReference>
<evidence type="ECO:0000259" key="5">
    <source>
        <dbReference type="Pfam" id="PF14759"/>
    </source>
</evidence>
<organism evidence="6 7">
    <name type="scientific">Candidatus Woykebacteria bacterium RBG_16_43_9</name>
    <dbReference type="NCBI Taxonomy" id="1802596"/>
    <lineage>
        <taxon>Bacteria</taxon>
        <taxon>Candidatus Woykeibacteriota</taxon>
    </lineage>
</organism>
<accession>A0A1G1WDH3</accession>
<dbReference type="Pfam" id="PF07992">
    <property type="entry name" value="Pyr_redox_2"/>
    <property type="match status" value="1"/>
</dbReference>